<evidence type="ECO:0000313" key="2">
    <source>
        <dbReference type="EMBL" id="KJS63786.1"/>
    </source>
</evidence>
<protein>
    <submittedName>
        <fullName evidence="2">Uncharacterized protein</fullName>
    </submittedName>
</protein>
<accession>A0A0F2TMP5</accession>
<keyword evidence="1" id="KW-0812">Transmembrane</keyword>
<sequence length="62" mass="6291">MYAAVIGSGIIVVGSLAIAGAVVTMIPERVSDSAGALVFVLIFLASSTGGFTFVAGWMKMHT</sequence>
<proteinExistence type="predicted"/>
<keyword evidence="1" id="KW-0472">Membrane</keyword>
<evidence type="ECO:0000313" key="3">
    <source>
        <dbReference type="Proteomes" id="UP000033699"/>
    </source>
</evidence>
<gene>
    <name evidence="2" type="ORF">VM95_00625</name>
</gene>
<evidence type="ECO:0000256" key="1">
    <source>
        <dbReference type="SAM" id="Phobius"/>
    </source>
</evidence>
<reference evidence="2 3" key="1">
    <citation type="submission" date="2015-02" db="EMBL/GenBank/DDBJ databases">
        <authorList>
            <person name="Ju K.-S."/>
            <person name="Doroghazi J.R."/>
            <person name="Metcalf W."/>
        </authorList>
    </citation>
    <scope>NUCLEOTIDE SEQUENCE [LARGE SCALE GENOMIC DNA]</scope>
    <source>
        <strain evidence="2 3">ATCC 31215</strain>
    </source>
</reference>
<dbReference type="PATRIC" id="fig|359131.3.peg.133"/>
<keyword evidence="1" id="KW-1133">Transmembrane helix</keyword>
<dbReference type="AlphaFoldDB" id="A0A0F2TMP5"/>
<name>A0A0F2TMP5_STRR3</name>
<keyword evidence="3" id="KW-1185">Reference proteome</keyword>
<comment type="caution">
    <text evidence="2">The sequence shown here is derived from an EMBL/GenBank/DDBJ whole genome shotgun (WGS) entry which is preliminary data.</text>
</comment>
<organism evidence="2 3">
    <name type="scientific">Streptomyces rubellomurinus (strain ATCC 31215)</name>
    <dbReference type="NCBI Taxonomy" id="359131"/>
    <lineage>
        <taxon>Bacteria</taxon>
        <taxon>Bacillati</taxon>
        <taxon>Actinomycetota</taxon>
        <taxon>Actinomycetes</taxon>
        <taxon>Kitasatosporales</taxon>
        <taxon>Streptomycetaceae</taxon>
        <taxon>Streptomyces</taxon>
    </lineage>
</organism>
<feature type="transmembrane region" description="Helical" evidence="1">
    <location>
        <begin position="35"/>
        <end position="58"/>
    </location>
</feature>
<dbReference type="EMBL" id="JZKH01000001">
    <property type="protein sequence ID" value="KJS63786.1"/>
    <property type="molecule type" value="Genomic_DNA"/>
</dbReference>
<dbReference type="Proteomes" id="UP000033699">
    <property type="component" value="Unassembled WGS sequence"/>
</dbReference>